<dbReference type="EMBL" id="SKBN01000224">
    <property type="protein sequence ID" value="TGJ80386.1"/>
    <property type="molecule type" value="Genomic_DNA"/>
</dbReference>
<reference evidence="6 7" key="1">
    <citation type="submission" date="2019-03" db="EMBL/GenBank/DDBJ databases">
        <title>Draft genome sequence of Xylaria hypoxylon DSM 108379, a ubiquitous saprotrophic-parasitic fungi on hardwood.</title>
        <authorList>
            <person name="Buettner E."/>
            <person name="Leonhardt S."/>
            <person name="Gebauer A.M."/>
            <person name="Liers C."/>
            <person name="Hofrichter M."/>
            <person name="Kellner H."/>
        </authorList>
    </citation>
    <scope>NUCLEOTIDE SEQUENCE [LARGE SCALE GENOMIC DNA]</scope>
    <source>
        <strain evidence="6 7">DSM 108379</strain>
    </source>
</reference>
<feature type="compositionally biased region" description="Polar residues" evidence="1">
    <location>
        <begin position="271"/>
        <end position="285"/>
    </location>
</feature>
<feature type="domain" description="DUF7613" evidence="4">
    <location>
        <begin position="889"/>
        <end position="1047"/>
    </location>
</feature>
<dbReference type="InterPro" id="IPR056032">
    <property type="entry name" value="DUF7613"/>
</dbReference>
<dbReference type="Pfam" id="PF24588">
    <property type="entry name" value="DUF7613"/>
    <property type="match status" value="1"/>
</dbReference>
<keyword evidence="7" id="KW-1185">Reference proteome</keyword>
<organism evidence="6 7">
    <name type="scientific">Xylaria hypoxylon</name>
    <dbReference type="NCBI Taxonomy" id="37992"/>
    <lineage>
        <taxon>Eukaryota</taxon>
        <taxon>Fungi</taxon>
        <taxon>Dikarya</taxon>
        <taxon>Ascomycota</taxon>
        <taxon>Pezizomycotina</taxon>
        <taxon>Sordariomycetes</taxon>
        <taxon>Xylariomycetidae</taxon>
        <taxon>Xylariales</taxon>
        <taxon>Xylariaceae</taxon>
        <taxon>Xylaria</taxon>
    </lineage>
</organism>
<protein>
    <submittedName>
        <fullName evidence="6">Uncharacterized protein</fullName>
    </submittedName>
</protein>
<evidence type="ECO:0000313" key="7">
    <source>
        <dbReference type="Proteomes" id="UP000297716"/>
    </source>
</evidence>
<gene>
    <name evidence="6" type="ORF">E0Z10_g8374</name>
</gene>
<dbReference type="Proteomes" id="UP000297716">
    <property type="component" value="Unassembled WGS sequence"/>
</dbReference>
<evidence type="ECO:0000259" key="3">
    <source>
        <dbReference type="Pfam" id="PF24587"/>
    </source>
</evidence>
<feature type="compositionally biased region" description="Polar residues" evidence="1">
    <location>
        <begin position="34"/>
        <end position="50"/>
    </location>
</feature>
<dbReference type="InterPro" id="IPR056031">
    <property type="entry name" value="DUF7612"/>
</dbReference>
<dbReference type="Pfam" id="PF24589">
    <property type="entry name" value="DUF7614"/>
    <property type="match status" value="1"/>
</dbReference>
<dbReference type="InterPro" id="IPR056033">
    <property type="entry name" value="DUF7614"/>
</dbReference>
<evidence type="ECO:0000259" key="4">
    <source>
        <dbReference type="Pfam" id="PF24588"/>
    </source>
</evidence>
<feature type="compositionally biased region" description="Polar residues" evidence="1">
    <location>
        <begin position="344"/>
        <end position="362"/>
    </location>
</feature>
<evidence type="ECO:0000259" key="5">
    <source>
        <dbReference type="Pfam" id="PF24589"/>
    </source>
</evidence>
<evidence type="ECO:0000313" key="6">
    <source>
        <dbReference type="EMBL" id="TGJ80386.1"/>
    </source>
</evidence>
<feature type="compositionally biased region" description="Polar residues" evidence="1">
    <location>
        <begin position="152"/>
        <end position="164"/>
    </location>
</feature>
<sequence>MENDLNPADGGRSSRRDRLMGKLFKPKDKKMTSEESANEISNFLGTSDRLQVTHPPPRPPAFQNAGLPALALDTSKAARYTKAANYTSSSQQSLPFRTQSHSSPRPRKHKGLTVRFADTYPDIIGEGGDECGTAVAEIGKRRPAKSVPLAKQANQYGRQVSSSIDDNRAHDEFAPAPIRRTQTGFSMKADVERNDSTTSFSPPPPDLPTSRAIPAGEPAPSRFLDTSNRHDEDRRSFIETHQQEQRRAEGMALAEAIRSATSSAHPDWDDNVSSPESTYQSSPPTRHQYPAGGQPLRKEPPSPVASEKPSQSPMPPPSLAESVSSMLRTQSTRSPLTPPERNPTRNSPLPRQNSVQTASTKLTLPPLQIDQIPDFDNESFRSQKRSPDELKIAADYSNDSPPSAYLSSVHSTSDLSFKSTPITQNPALRGFVSPSAERTKSLHDVVVAAGDDAFETFNARTQHLYELFRLYAEQQRPLDTARPEDVSRAALWWFLKGRTSLEAVIRNRPQDPDETRHLLARYQAYTDLTKGYWLTEVALPEIAEGKYSPVSGELGEVRQVLVSNLRKLAISMKRNGFLPPDEPFLPQTMDKSIWVEYPSLSQDIIGLLNGKWGSMLGPAQQPSSLMESLDALPVGDTSKYFMYTRVPVDVYLMEQGIESSHTYFPCMLSVVRSPEDPNLNFVVASQNGSVSLRIQADKKAGPSWQNVKWRPDAYSIEMKLPRGFMLVCQFTLQDFKVLWGIFDFSNKVQGYLYPRQDEVVVQSMVLRGFHYFDANPQGRAFPKEAVGQCQVALFERLLKENSPTGPRTFHRGFRLAVVTGPRIRTLSGVSHTFTPQLPVQFAMLRGEQRAPMLQLEFNNGKDRGRMVMSFVDEQEREKVLRLISGSYVHHDEEVVVDVPLEGMSISEGLVDIKGGFAATQRLPWQRARIINDRYAGDTPQTVLAEKLRVEVDSVDKTGVGIVSTITDRVNVAPGELRLRLGTKDILTLQVLRQPQLDITISLLETGVPKESPREFAGLQNSIQRSSTVRTYRFPSFKDLHAFQLGLTGYSVLFDGVAASLNISRRMMVVPIHKKWEAGTTRIQVVQQEKTIQLLAFFENWNHGQCMGFVLKGTDVFECFSRSGKHGLKLADAKFPLPKVPTDGSSKTDDMAFLCLDMPDFAGEHDDLTILFDDGPGKHYFLKVPTCLDKLTK</sequence>
<dbReference type="AlphaFoldDB" id="A0A4Z0YS94"/>
<feature type="region of interest" description="Disordered" evidence="1">
    <location>
        <begin position="1"/>
        <end position="65"/>
    </location>
</feature>
<dbReference type="Pfam" id="PF24586">
    <property type="entry name" value="DUF7611"/>
    <property type="match status" value="1"/>
</dbReference>
<feature type="compositionally biased region" description="Polar residues" evidence="1">
    <location>
        <begin position="84"/>
        <end position="103"/>
    </location>
</feature>
<feature type="domain" description="DUF7612" evidence="3">
    <location>
        <begin position="754"/>
        <end position="885"/>
    </location>
</feature>
<name>A0A4Z0YS94_9PEZI</name>
<accession>A0A4Z0YS94</accession>
<feature type="compositionally biased region" description="Basic and acidic residues" evidence="1">
    <location>
        <begin position="12"/>
        <end position="33"/>
    </location>
</feature>
<proteinExistence type="predicted"/>
<dbReference type="STRING" id="37992.A0A4Z0YS94"/>
<feature type="domain" description="DUF7611" evidence="2">
    <location>
        <begin position="597"/>
        <end position="751"/>
    </location>
</feature>
<feature type="compositionally biased region" description="Basic and acidic residues" evidence="1">
    <location>
        <begin position="227"/>
        <end position="249"/>
    </location>
</feature>
<feature type="domain" description="DUF7614" evidence="5">
    <location>
        <begin position="1053"/>
        <end position="1179"/>
    </location>
</feature>
<feature type="compositionally biased region" description="Polar residues" evidence="1">
    <location>
        <begin position="321"/>
        <end position="335"/>
    </location>
</feature>
<feature type="region of interest" description="Disordered" evidence="1">
    <location>
        <begin position="82"/>
        <end position="114"/>
    </location>
</feature>
<comment type="caution">
    <text evidence="6">The sequence shown here is derived from an EMBL/GenBank/DDBJ whole genome shotgun (WGS) entry which is preliminary data.</text>
</comment>
<feature type="region of interest" description="Disordered" evidence="1">
    <location>
        <begin position="146"/>
        <end position="386"/>
    </location>
</feature>
<dbReference type="Pfam" id="PF24587">
    <property type="entry name" value="DUF7612"/>
    <property type="match status" value="1"/>
</dbReference>
<evidence type="ECO:0000259" key="2">
    <source>
        <dbReference type="Pfam" id="PF24586"/>
    </source>
</evidence>
<dbReference type="InterPro" id="IPR056030">
    <property type="entry name" value="DUF7611"/>
</dbReference>
<dbReference type="OrthoDB" id="4356615at2759"/>
<evidence type="ECO:0000256" key="1">
    <source>
        <dbReference type="SAM" id="MobiDB-lite"/>
    </source>
</evidence>